<evidence type="ECO:0008006" key="4">
    <source>
        <dbReference type="Google" id="ProtNLM"/>
    </source>
</evidence>
<sequence>MAALGLLVYLFLFLILVAVVVGAISMIVNAKKRPATASSLEERIRELEEENRELRARLKD</sequence>
<feature type="transmembrane region" description="Helical" evidence="1">
    <location>
        <begin position="6"/>
        <end position="28"/>
    </location>
</feature>
<organism evidence="2 3">
    <name type="scientific">Planococcus lenghuensis</name>
    <dbReference type="NCBI Taxonomy" id="2213202"/>
    <lineage>
        <taxon>Bacteria</taxon>
        <taxon>Bacillati</taxon>
        <taxon>Bacillota</taxon>
        <taxon>Bacilli</taxon>
        <taxon>Bacillales</taxon>
        <taxon>Caryophanaceae</taxon>
        <taxon>Planococcus</taxon>
    </lineage>
</organism>
<evidence type="ECO:0000256" key="1">
    <source>
        <dbReference type="SAM" id="Phobius"/>
    </source>
</evidence>
<name>A0A1Q2KY26_9BACL</name>
<keyword evidence="1" id="KW-0812">Transmembrane</keyword>
<reference evidence="2 3" key="1">
    <citation type="submission" date="2017-02" db="EMBL/GenBank/DDBJ databases">
        <title>The complete genomic sequence of a novel cold adapted crude oil-degrading bacterium Planococcus qaidamina Y42.</title>
        <authorList>
            <person name="Yang R."/>
        </authorList>
    </citation>
    <scope>NUCLEOTIDE SEQUENCE [LARGE SCALE GENOMIC DNA]</scope>
    <source>
        <strain evidence="2 3">Y42</strain>
    </source>
</reference>
<dbReference type="RefSeq" id="WP_077589001.1">
    <property type="nucleotide sequence ID" value="NZ_CP019640.1"/>
</dbReference>
<dbReference type="KEGG" id="pmar:B0X71_08430"/>
<proteinExistence type="predicted"/>
<protein>
    <recommendedName>
        <fullName evidence="4">DUF4083 domain-containing protein</fullName>
    </recommendedName>
</protein>
<evidence type="ECO:0000313" key="2">
    <source>
        <dbReference type="EMBL" id="AQQ53118.1"/>
    </source>
</evidence>
<keyword evidence="1" id="KW-1133">Transmembrane helix</keyword>
<keyword evidence="1" id="KW-0472">Membrane</keyword>
<accession>A0A1Q2KY26</accession>
<dbReference type="EMBL" id="CP019640">
    <property type="protein sequence ID" value="AQQ53118.1"/>
    <property type="molecule type" value="Genomic_DNA"/>
</dbReference>
<keyword evidence="3" id="KW-1185">Reference proteome</keyword>
<gene>
    <name evidence="2" type="ORF">B0X71_08430</name>
</gene>
<dbReference type="AlphaFoldDB" id="A0A1Q2KY26"/>
<dbReference type="Proteomes" id="UP000188184">
    <property type="component" value="Chromosome"/>
</dbReference>
<evidence type="ECO:0000313" key="3">
    <source>
        <dbReference type="Proteomes" id="UP000188184"/>
    </source>
</evidence>